<dbReference type="EMBL" id="SRLB01000002">
    <property type="protein sequence ID" value="TGE01673.1"/>
    <property type="molecule type" value="Genomic_DNA"/>
</dbReference>
<comment type="caution">
    <text evidence="4">The sequence shown here is derived from an EMBL/GenBank/DDBJ whole genome shotgun (WGS) entry which is preliminary data.</text>
</comment>
<dbReference type="PANTHER" id="PTHR22789:SF0">
    <property type="entry name" value="3-OXO-TETRONATE 4-PHOSPHATE DECARBOXYLASE-RELATED"/>
    <property type="match status" value="1"/>
</dbReference>
<dbReference type="GO" id="GO:0046872">
    <property type="term" value="F:metal ion binding"/>
    <property type="evidence" value="ECO:0007669"/>
    <property type="project" value="UniProtKB-KW"/>
</dbReference>
<dbReference type="PROSITE" id="PS51257">
    <property type="entry name" value="PROKAR_LIPOPROTEIN"/>
    <property type="match status" value="1"/>
</dbReference>
<dbReference type="GO" id="GO:0019323">
    <property type="term" value="P:pentose catabolic process"/>
    <property type="evidence" value="ECO:0007669"/>
    <property type="project" value="TreeGrafter"/>
</dbReference>
<gene>
    <name evidence="4" type="ORF">EU555_03075</name>
</gene>
<dbReference type="RefSeq" id="WP_135412987.1">
    <property type="nucleotide sequence ID" value="NZ_SRLB01000002.1"/>
</dbReference>
<accession>A0A4Z0NVC5</accession>
<feature type="domain" description="Class II aldolase/adducin N-terminal" evidence="3">
    <location>
        <begin position="43"/>
        <end position="228"/>
    </location>
</feature>
<dbReference type="InterPro" id="IPR036409">
    <property type="entry name" value="Aldolase_II/adducin_N_sf"/>
</dbReference>
<evidence type="ECO:0000313" key="5">
    <source>
        <dbReference type="Proteomes" id="UP000297535"/>
    </source>
</evidence>
<keyword evidence="2" id="KW-0456">Lyase</keyword>
<sequence>MRVVEAALAACLLLGGCVLWGARIGDGSARAQGAGPADAPIVADLVAASRILADQGVVDGFGHVSARDPGNPNRFLMSRSVAPALVTADDIMAFDLDGVPVDPRGRAVFLERFIHAEIYRARADVKAVVHSHSPSVIPFGIAPQVPLRATYHVAAFLAAGVPVFDIRAAAGATDMLVRDAVLGRALAATLGDKAVALMRGHGDVVVGPTLPMAVFRAVYTEVNARIQSQAMALGGPLTFLDAEEGEKAGRALDQIHLRAWELWKRKVTGAAQAPAPHDR</sequence>
<dbReference type="OrthoDB" id="5291399at2"/>
<dbReference type="GO" id="GO:0016832">
    <property type="term" value="F:aldehyde-lyase activity"/>
    <property type="evidence" value="ECO:0007669"/>
    <property type="project" value="TreeGrafter"/>
</dbReference>
<evidence type="ECO:0000256" key="2">
    <source>
        <dbReference type="ARBA" id="ARBA00023239"/>
    </source>
</evidence>
<protein>
    <submittedName>
        <fullName evidence="4">Class II aldolase/adducin family protein</fullName>
    </submittedName>
</protein>
<keyword evidence="5" id="KW-1185">Reference proteome</keyword>
<keyword evidence="1" id="KW-0479">Metal-binding</keyword>
<dbReference type="Proteomes" id="UP000297535">
    <property type="component" value="Unassembled WGS sequence"/>
</dbReference>
<evidence type="ECO:0000313" key="4">
    <source>
        <dbReference type="EMBL" id="TGE01673.1"/>
    </source>
</evidence>
<dbReference type="Pfam" id="PF00596">
    <property type="entry name" value="Aldolase_II"/>
    <property type="match status" value="1"/>
</dbReference>
<organism evidence="4 5">
    <name type="scientific">Methylobacterium nonmethylotrophicum</name>
    <dbReference type="NCBI Taxonomy" id="1141884"/>
    <lineage>
        <taxon>Bacteria</taxon>
        <taxon>Pseudomonadati</taxon>
        <taxon>Pseudomonadota</taxon>
        <taxon>Alphaproteobacteria</taxon>
        <taxon>Hyphomicrobiales</taxon>
        <taxon>Methylobacteriaceae</taxon>
        <taxon>Methylobacterium</taxon>
    </lineage>
</organism>
<reference evidence="4 5" key="1">
    <citation type="submission" date="2019-04" db="EMBL/GenBank/DDBJ databases">
        <authorList>
            <person name="Feng G."/>
            <person name="Zhu H."/>
        </authorList>
    </citation>
    <scope>NUCLEOTIDE SEQUENCE [LARGE SCALE GENOMIC DNA]</scope>
    <source>
        <strain evidence="4 5">6HR-1</strain>
    </source>
</reference>
<name>A0A4Z0NVC5_9HYPH</name>
<dbReference type="InterPro" id="IPR001303">
    <property type="entry name" value="Aldolase_II/adducin_N"/>
</dbReference>
<dbReference type="AlphaFoldDB" id="A0A4Z0NVC5"/>
<proteinExistence type="predicted"/>
<dbReference type="SUPFAM" id="SSF53639">
    <property type="entry name" value="AraD/HMP-PK domain-like"/>
    <property type="match status" value="1"/>
</dbReference>
<dbReference type="InterPro" id="IPR050197">
    <property type="entry name" value="Aldolase_class_II_sugar_metab"/>
</dbReference>
<dbReference type="Gene3D" id="3.40.225.10">
    <property type="entry name" value="Class II aldolase/adducin N-terminal domain"/>
    <property type="match status" value="1"/>
</dbReference>
<dbReference type="GO" id="GO:0005829">
    <property type="term" value="C:cytosol"/>
    <property type="evidence" value="ECO:0007669"/>
    <property type="project" value="TreeGrafter"/>
</dbReference>
<dbReference type="PANTHER" id="PTHR22789">
    <property type="entry name" value="FUCULOSE PHOSPHATE ALDOLASE"/>
    <property type="match status" value="1"/>
</dbReference>
<evidence type="ECO:0000256" key="1">
    <source>
        <dbReference type="ARBA" id="ARBA00022723"/>
    </source>
</evidence>
<evidence type="ECO:0000259" key="3">
    <source>
        <dbReference type="SMART" id="SM01007"/>
    </source>
</evidence>
<dbReference type="SMART" id="SM01007">
    <property type="entry name" value="Aldolase_II"/>
    <property type="match status" value="1"/>
</dbReference>